<sequence length="85" mass="9801">MNKKATKHYKRWKYQAPAGLVLIGAGISCITDAAFYRYDGAEWWQWIGYGTIALVIFNTGLSLFVDAALHRMRYEQADQELEKLK</sequence>
<keyword evidence="1" id="KW-1133">Transmembrane helix</keyword>
<dbReference type="PROSITE" id="PS51257">
    <property type="entry name" value="PROKAR_LIPOPROTEIN"/>
    <property type="match status" value="1"/>
</dbReference>
<name>A0ABX5PZ97_9FLAO</name>
<organism evidence="2 3">
    <name type="scientific">Nonlabens dokdonensis</name>
    <dbReference type="NCBI Taxonomy" id="328515"/>
    <lineage>
        <taxon>Bacteria</taxon>
        <taxon>Pseudomonadati</taxon>
        <taxon>Bacteroidota</taxon>
        <taxon>Flavobacteriia</taxon>
        <taxon>Flavobacteriales</taxon>
        <taxon>Flavobacteriaceae</taxon>
        <taxon>Nonlabens</taxon>
    </lineage>
</organism>
<feature type="transmembrane region" description="Helical" evidence="1">
    <location>
        <begin position="43"/>
        <end position="65"/>
    </location>
</feature>
<comment type="caution">
    <text evidence="2">The sequence shown here is derived from an EMBL/GenBank/DDBJ whole genome shotgun (WGS) entry which is preliminary data.</text>
</comment>
<dbReference type="Proteomes" id="UP000248584">
    <property type="component" value="Unassembled WGS sequence"/>
</dbReference>
<accession>A0ABX5PZ97</accession>
<evidence type="ECO:0008006" key="4">
    <source>
        <dbReference type="Google" id="ProtNLM"/>
    </source>
</evidence>
<evidence type="ECO:0000313" key="3">
    <source>
        <dbReference type="Proteomes" id="UP000248584"/>
    </source>
</evidence>
<dbReference type="RefSeq" id="WP_015360916.1">
    <property type="nucleotide sequence ID" value="NZ_QKZR01000001.1"/>
</dbReference>
<proteinExistence type="predicted"/>
<keyword evidence="1" id="KW-0472">Membrane</keyword>
<protein>
    <recommendedName>
        <fullName evidence="4">Lipoprotein</fullName>
    </recommendedName>
</protein>
<gene>
    <name evidence="2" type="ORF">LX97_00116</name>
</gene>
<evidence type="ECO:0000256" key="1">
    <source>
        <dbReference type="SAM" id="Phobius"/>
    </source>
</evidence>
<keyword evidence="1" id="KW-0812">Transmembrane</keyword>
<reference evidence="2 3" key="1">
    <citation type="submission" date="2018-06" db="EMBL/GenBank/DDBJ databases">
        <title>Genomic Encyclopedia of Archaeal and Bacterial Type Strains, Phase II (KMG-II): from individual species to whole genera.</title>
        <authorList>
            <person name="Goeker M."/>
        </authorList>
    </citation>
    <scope>NUCLEOTIDE SEQUENCE [LARGE SCALE GENOMIC DNA]</scope>
    <source>
        <strain evidence="2 3">DSM 17205</strain>
    </source>
</reference>
<keyword evidence="3" id="KW-1185">Reference proteome</keyword>
<dbReference type="EMBL" id="QKZR01000001">
    <property type="protein sequence ID" value="PZX43117.1"/>
    <property type="molecule type" value="Genomic_DNA"/>
</dbReference>
<evidence type="ECO:0000313" key="2">
    <source>
        <dbReference type="EMBL" id="PZX43117.1"/>
    </source>
</evidence>